<feature type="transmembrane region" description="Helical" evidence="7">
    <location>
        <begin position="177"/>
        <end position="196"/>
    </location>
</feature>
<dbReference type="Proteomes" id="UP000236173">
    <property type="component" value="Unassembled WGS sequence"/>
</dbReference>
<dbReference type="PROSITE" id="PS51257">
    <property type="entry name" value="PROKAR_LIPOPROTEIN"/>
    <property type="match status" value="1"/>
</dbReference>
<name>A0A2H5XF68_9BACT</name>
<keyword evidence="4 7" id="KW-1133">Transmembrane helix</keyword>
<dbReference type="GO" id="GO:0015267">
    <property type="term" value="F:channel activity"/>
    <property type="evidence" value="ECO:0007669"/>
    <property type="project" value="InterPro"/>
</dbReference>
<dbReference type="InterPro" id="IPR034294">
    <property type="entry name" value="Aquaporin_transptr"/>
</dbReference>
<sequence length="267" mass="27847">MVWRKMVAEFVGTFAWVFIGCGAIIAQSALGTVKAIAAVKGVATPSVVLEVNPIAYLTVALAFGLTVAVMVYAAGHISAAHFNPAVTIGFAVAGRFPWRYVPHYLVAQCAGAFFASLIHYAFFSGEAVNVNFGVTVLSPDVPPLYGFLVEMMLTFLLGFVAMAVATDTRFPSSAAGLAIGLVVTVCMLMGGVWTGASMNPARSLAPAVFASRVEPQALAQVWIYLVAPVVGAAIAARVYEFLRLGEFAQGAPADLLALTAAKEPAAP</sequence>
<evidence type="ECO:0000313" key="8">
    <source>
        <dbReference type="EMBL" id="GBC99814.1"/>
    </source>
</evidence>
<organism evidence="8 9">
    <name type="scientific">Candidatus Fervidibacter japonicus</name>
    <dbReference type="NCBI Taxonomy" id="2035412"/>
    <lineage>
        <taxon>Bacteria</taxon>
        <taxon>Candidatus Fervidibacterota</taxon>
        <taxon>Candidatus Fervidibacter</taxon>
    </lineage>
</organism>
<dbReference type="PRINTS" id="PR00783">
    <property type="entry name" value="MINTRINSICP"/>
</dbReference>
<dbReference type="Gene3D" id="1.20.1080.10">
    <property type="entry name" value="Glycerol uptake facilitator protein"/>
    <property type="match status" value="1"/>
</dbReference>
<evidence type="ECO:0000256" key="3">
    <source>
        <dbReference type="ARBA" id="ARBA00022692"/>
    </source>
</evidence>
<evidence type="ECO:0000256" key="7">
    <source>
        <dbReference type="SAM" id="Phobius"/>
    </source>
</evidence>
<dbReference type="PANTHER" id="PTHR45724:SF13">
    <property type="entry name" value="AQUAPORIN NIP1-1-RELATED"/>
    <property type="match status" value="1"/>
</dbReference>
<keyword evidence="5 7" id="KW-0472">Membrane</keyword>
<dbReference type="InterPro" id="IPR022357">
    <property type="entry name" value="MIP_CS"/>
</dbReference>
<dbReference type="PROSITE" id="PS00221">
    <property type="entry name" value="MIP"/>
    <property type="match status" value="1"/>
</dbReference>
<dbReference type="NCBIfam" id="TIGR00861">
    <property type="entry name" value="MIP"/>
    <property type="match status" value="1"/>
</dbReference>
<evidence type="ECO:0000313" key="9">
    <source>
        <dbReference type="Proteomes" id="UP000236173"/>
    </source>
</evidence>
<feature type="transmembrane region" description="Helical" evidence="7">
    <location>
        <begin position="104"/>
        <end position="123"/>
    </location>
</feature>
<dbReference type="GO" id="GO:0016020">
    <property type="term" value="C:membrane"/>
    <property type="evidence" value="ECO:0007669"/>
    <property type="project" value="UniProtKB-SubCell"/>
</dbReference>
<evidence type="ECO:0000256" key="2">
    <source>
        <dbReference type="ARBA" id="ARBA00022448"/>
    </source>
</evidence>
<dbReference type="EMBL" id="BEHT01000038">
    <property type="protein sequence ID" value="GBC99814.1"/>
    <property type="molecule type" value="Genomic_DNA"/>
</dbReference>
<evidence type="ECO:0000256" key="6">
    <source>
        <dbReference type="RuleBase" id="RU000477"/>
    </source>
</evidence>
<dbReference type="AlphaFoldDB" id="A0A2H5XF68"/>
<reference evidence="9" key="1">
    <citation type="submission" date="2017-09" db="EMBL/GenBank/DDBJ databases">
        <title>Metaegenomics of thermophilic ammonia-oxidizing enrichment culture.</title>
        <authorList>
            <person name="Kato S."/>
            <person name="Suzuki K."/>
        </authorList>
    </citation>
    <scope>NUCLEOTIDE SEQUENCE [LARGE SCALE GENOMIC DNA]</scope>
</reference>
<keyword evidence="2 6" id="KW-0813">Transport</keyword>
<evidence type="ECO:0000256" key="4">
    <source>
        <dbReference type="ARBA" id="ARBA00022989"/>
    </source>
</evidence>
<evidence type="ECO:0000256" key="1">
    <source>
        <dbReference type="ARBA" id="ARBA00004141"/>
    </source>
</evidence>
<feature type="transmembrane region" description="Helical" evidence="7">
    <location>
        <begin position="53"/>
        <end position="74"/>
    </location>
</feature>
<accession>A0A2H5XF68</accession>
<protein>
    <submittedName>
        <fullName evidence="8">Aquaporin Z 2</fullName>
    </submittedName>
</protein>
<comment type="similarity">
    <text evidence="6">Belongs to the MIP/aquaporin (TC 1.A.8) family.</text>
</comment>
<proteinExistence type="inferred from homology"/>
<comment type="subcellular location">
    <subcellularLocation>
        <location evidence="1">Membrane</location>
        <topology evidence="1">Multi-pass membrane protein</topology>
    </subcellularLocation>
</comment>
<dbReference type="InterPro" id="IPR023271">
    <property type="entry name" value="Aquaporin-like"/>
</dbReference>
<evidence type="ECO:0000256" key="5">
    <source>
        <dbReference type="ARBA" id="ARBA00023136"/>
    </source>
</evidence>
<gene>
    <name evidence="8" type="primary">aqpZ2_2</name>
    <name evidence="8" type="ORF">HRbin17_02345</name>
</gene>
<comment type="caution">
    <text evidence="8">The sequence shown here is derived from an EMBL/GenBank/DDBJ whole genome shotgun (WGS) entry which is preliminary data.</text>
</comment>
<dbReference type="InterPro" id="IPR000425">
    <property type="entry name" value="MIP"/>
</dbReference>
<dbReference type="PANTHER" id="PTHR45724">
    <property type="entry name" value="AQUAPORIN NIP2-1"/>
    <property type="match status" value="1"/>
</dbReference>
<dbReference type="Pfam" id="PF00230">
    <property type="entry name" value="MIP"/>
    <property type="match status" value="1"/>
</dbReference>
<dbReference type="SUPFAM" id="SSF81338">
    <property type="entry name" value="Aquaporin-like"/>
    <property type="match status" value="1"/>
</dbReference>
<keyword evidence="3 6" id="KW-0812">Transmembrane</keyword>
<feature type="transmembrane region" description="Helical" evidence="7">
    <location>
        <begin position="221"/>
        <end position="239"/>
    </location>
</feature>
<feature type="transmembrane region" description="Helical" evidence="7">
    <location>
        <begin position="143"/>
        <end position="165"/>
    </location>
</feature>